<comment type="caution">
    <text evidence="1">The sequence shown here is derived from an EMBL/GenBank/DDBJ whole genome shotgun (WGS) entry which is preliminary data.</text>
</comment>
<dbReference type="EMBL" id="JBHTAS010000002">
    <property type="protein sequence ID" value="MFC7142906.1"/>
    <property type="molecule type" value="Genomic_DNA"/>
</dbReference>
<dbReference type="Proteomes" id="UP001596432">
    <property type="component" value="Unassembled WGS sequence"/>
</dbReference>
<proteinExistence type="predicted"/>
<accession>A0ABD5Y7S4</accession>
<dbReference type="GeneID" id="78823268"/>
<name>A0ABD5Y7S4_9EURY</name>
<keyword evidence="2" id="KW-1185">Reference proteome</keyword>
<dbReference type="RefSeq" id="WP_158598786.1">
    <property type="nucleotide sequence ID" value="NZ_CP118159.1"/>
</dbReference>
<evidence type="ECO:0000313" key="2">
    <source>
        <dbReference type="Proteomes" id="UP001596432"/>
    </source>
</evidence>
<gene>
    <name evidence="1" type="ORF">ACFQMA_24155</name>
</gene>
<sequence length="58" mass="6569">MKSTRIIIKDDEQFEQLDAVRERHGVNWRGMLIKGAERLEAGGVLPTEAELCDGEEVE</sequence>
<organism evidence="1 2">
    <name type="scientific">Halosimplex aquaticum</name>
    <dbReference type="NCBI Taxonomy" id="3026162"/>
    <lineage>
        <taxon>Archaea</taxon>
        <taxon>Methanobacteriati</taxon>
        <taxon>Methanobacteriota</taxon>
        <taxon>Stenosarchaea group</taxon>
        <taxon>Halobacteria</taxon>
        <taxon>Halobacteriales</taxon>
        <taxon>Haloarculaceae</taxon>
        <taxon>Halosimplex</taxon>
    </lineage>
</organism>
<evidence type="ECO:0008006" key="3">
    <source>
        <dbReference type="Google" id="ProtNLM"/>
    </source>
</evidence>
<evidence type="ECO:0000313" key="1">
    <source>
        <dbReference type="EMBL" id="MFC7142906.1"/>
    </source>
</evidence>
<dbReference type="AlphaFoldDB" id="A0ABD5Y7S4"/>
<reference evidence="1 2" key="1">
    <citation type="journal article" date="2019" name="Int. J. Syst. Evol. Microbiol.">
        <title>The Global Catalogue of Microorganisms (GCM) 10K type strain sequencing project: providing services to taxonomists for standard genome sequencing and annotation.</title>
        <authorList>
            <consortium name="The Broad Institute Genomics Platform"/>
            <consortium name="The Broad Institute Genome Sequencing Center for Infectious Disease"/>
            <person name="Wu L."/>
            <person name="Ma J."/>
        </authorList>
    </citation>
    <scope>NUCLEOTIDE SEQUENCE [LARGE SCALE GENOMIC DNA]</scope>
    <source>
        <strain evidence="1 2">XZYJT29</strain>
    </source>
</reference>
<protein>
    <recommendedName>
        <fullName evidence="3">CopG family transcriptional regulator</fullName>
    </recommendedName>
</protein>